<evidence type="ECO:0000313" key="1">
    <source>
        <dbReference type="EMBL" id="CUM81165.1"/>
    </source>
</evidence>
<dbReference type="InterPro" id="IPR024079">
    <property type="entry name" value="MetalloPept_cat_dom_sf"/>
</dbReference>
<dbReference type="SUPFAM" id="SSF55486">
    <property type="entry name" value="Metalloproteases ('zincins'), catalytic domain"/>
    <property type="match status" value="1"/>
</dbReference>
<accession>A0A173RU40</accession>
<dbReference type="EMBL" id="CYXR01000004">
    <property type="protein sequence ID" value="CUM81165.1"/>
    <property type="molecule type" value="Genomic_DNA"/>
</dbReference>
<dbReference type="Proteomes" id="UP000095727">
    <property type="component" value="Unassembled WGS sequence"/>
</dbReference>
<dbReference type="AlphaFoldDB" id="A0A173RU40"/>
<name>A0A173RU40_9FIRM</name>
<dbReference type="Gene3D" id="3.40.390.10">
    <property type="entry name" value="Collagenase (Catalytic Domain)"/>
    <property type="match status" value="1"/>
</dbReference>
<proteinExistence type="predicted"/>
<organism evidence="1 2">
    <name type="scientific">Coprococcus comes</name>
    <dbReference type="NCBI Taxonomy" id="410072"/>
    <lineage>
        <taxon>Bacteria</taxon>
        <taxon>Bacillati</taxon>
        <taxon>Bacillota</taxon>
        <taxon>Clostridia</taxon>
        <taxon>Lachnospirales</taxon>
        <taxon>Lachnospiraceae</taxon>
        <taxon>Coprococcus</taxon>
    </lineage>
</organism>
<sequence length="367" mass="42228">MSENCNYAPVEKVILIDDRRIEIYWGEQMRRADNENDYLVKYKGEVQELVHWTSDMTWDYGTVYQKESMRTTLSLVHPVDPECAGEVTVQIVGKLTDVKDRPADNEKVYQTVYQPYYVVRKKGTSGIVVKAGEKTTPAVVDKALAIIDMMLEKIPEVAEELVRRGAEVSVFGLLENAYDVPEHRMGYLLATRHVAGYGGEMTNPASSISEANVIRLRTGRYATSYPNEMILVHEFGHAIHLVGMNGLKDQTLADMIRKAYQHASDNGLWPDTYAISNYEEYFATLSTVWFNVMQEGVDGRWDGIRGPVNTREELKVYDPEGYELMKHIYPEKTLPEPWHYNVNIYDIDGKPYKSYDENMKFNWDFIQ</sequence>
<dbReference type="RefSeq" id="WP_055155897.1">
    <property type="nucleotide sequence ID" value="NZ_CYXR01000004.1"/>
</dbReference>
<reference evidence="1 2" key="1">
    <citation type="submission" date="2015-09" db="EMBL/GenBank/DDBJ databases">
        <authorList>
            <consortium name="Pathogen Informatics"/>
        </authorList>
    </citation>
    <scope>NUCLEOTIDE SEQUENCE [LARGE SCALE GENOMIC DNA]</scope>
    <source>
        <strain evidence="1 2">2789STDY5834962</strain>
    </source>
</reference>
<evidence type="ECO:0000313" key="2">
    <source>
        <dbReference type="Proteomes" id="UP000095727"/>
    </source>
</evidence>
<gene>
    <name evidence="1" type="ORF">ERS852574_00859</name>
</gene>
<dbReference type="GO" id="GO:0008237">
    <property type="term" value="F:metallopeptidase activity"/>
    <property type="evidence" value="ECO:0007669"/>
    <property type="project" value="InterPro"/>
</dbReference>
<protein>
    <submittedName>
        <fullName evidence="1">Uncharacterized protein</fullName>
    </submittedName>
</protein>